<dbReference type="Pfam" id="PF00596">
    <property type="entry name" value="Aldolase_II"/>
    <property type="match status" value="1"/>
</dbReference>
<dbReference type="Gene3D" id="3.40.50.720">
    <property type="entry name" value="NAD(P)-binding Rossmann-like Domain"/>
    <property type="match status" value="1"/>
</dbReference>
<dbReference type="PRINTS" id="PR00081">
    <property type="entry name" value="GDHRDH"/>
</dbReference>
<dbReference type="SUPFAM" id="SSF53639">
    <property type="entry name" value="AraD/HMP-PK domain-like"/>
    <property type="match status" value="1"/>
</dbReference>
<dbReference type="AlphaFoldDB" id="A0AAE3VGL3"/>
<feature type="domain" description="Class II aldolase/adducin N-terminal" evidence="2">
    <location>
        <begin position="6"/>
        <end position="206"/>
    </location>
</feature>
<dbReference type="PANTHER" id="PTHR42760:SF105">
    <property type="entry name" value="SORBITOL-6-PHOSPHATE 2-DEHYDROGENASE"/>
    <property type="match status" value="1"/>
</dbReference>
<proteinExistence type="inferred from homology"/>
<dbReference type="FunFam" id="3.40.50.720:FF:000084">
    <property type="entry name" value="Short-chain dehydrogenase reductase"/>
    <property type="match status" value="1"/>
</dbReference>
<dbReference type="PRINTS" id="PR00080">
    <property type="entry name" value="SDRFAMILY"/>
</dbReference>
<dbReference type="RefSeq" id="WP_307261428.1">
    <property type="nucleotide sequence ID" value="NZ_JAUSVL010000001.1"/>
</dbReference>
<dbReference type="SMART" id="SM01007">
    <property type="entry name" value="Aldolase_II"/>
    <property type="match status" value="1"/>
</dbReference>
<keyword evidence="4" id="KW-1185">Reference proteome</keyword>
<organism evidence="3 4">
    <name type="scientific">Oligosphaera ethanolica</name>
    <dbReference type="NCBI Taxonomy" id="760260"/>
    <lineage>
        <taxon>Bacteria</taxon>
        <taxon>Pseudomonadati</taxon>
        <taxon>Lentisphaerota</taxon>
        <taxon>Oligosphaeria</taxon>
        <taxon>Oligosphaerales</taxon>
        <taxon>Oligosphaeraceae</taxon>
        <taxon>Oligosphaera</taxon>
    </lineage>
</organism>
<dbReference type="InterPro" id="IPR036291">
    <property type="entry name" value="NAD(P)-bd_dom_sf"/>
</dbReference>
<dbReference type="PANTHER" id="PTHR42760">
    <property type="entry name" value="SHORT-CHAIN DEHYDROGENASES/REDUCTASES FAMILY MEMBER"/>
    <property type="match status" value="1"/>
</dbReference>
<dbReference type="InterPro" id="IPR002347">
    <property type="entry name" value="SDR_fam"/>
</dbReference>
<dbReference type="GO" id="GO:0016616">
    <property type="term" value="F:oxidoreductase activity, acting on the CH-OH group of donors, NAD or NADP as acceptor"/>
    <property type="evidence" value="ECO:0007669"/>
    <property type="project" value="TreeGrafter"/>
</dbReference>
<dbReference type="EMBL" id="JAUSVL010000001">
    <property type="protein sequence ID" value="MDQ0289995.1"/>
    <property type="molecule type" value="Genomic_DNA"/>
</dbReference>
<accession>A0AAE3VGL3</accession>
<name>A0AAE3VGL3_9BACT</name>
<reference evidence="3" key="1">
    <citation type="submission" date="2023-07" db="EMBL/GenBank/DDBJ databases">
        <title>Genomic Encyclopedia of Type Strains, Phase IV (KMG-IV): sequencing the most valuable type-strain genomes for metagenomic binning, comparative biology and taxonomic classification.</title>
        <authorList>
            <person name="Goeker M."/>
        </authorList>
    </citation>
    <scope>NUCLEOTIDE SEQUENCE</scope>
    <source>
        <strain evidence="3">DSM 24202</strain>
    </source>
</reference>
<sequence length="639" mass="67544">MQEKLQNIAKLSQQYGADPDFVFLGGGNTSVKDARTLYIKPSGVALATIRPEQFLAMDRQAIRALFTTELPADLSGREAAAKAVMDAAVRPLGAGRPSVEAPVHEVIDYSYVVHLHPALVNGMTCAEKGKDTCAKLFPEALWLDYCDPGCTLAFVVKKALDEAKAAAGRQPQVVFLQNHGVFVGADSAEEICRLYGHIVDTLKAAYAQAGVALGVPALGEPERDCLLASAPALRTILGTAEARAIVHCVGTGEAQGGPLTPDHVVYAKSFAYRGTADAAGIAAFVAERGYQPKVVEVPGKALFTVGDSLKDARAVAVALANARQVQALAAAFGGAHFLNERQYKFIENWEVESYRRKVSLAAGAASRLSNRVSVVTGGAQGFGLGIAQSLAANGALVVIADMNADGAAAAAKELCDAYGADRATSVAVNIADEDSVAAMFAAVTKDFGGVDLLVANAGVLRAGSVKEMTKKDWDFVTNINYTGYFLCVKYAAKVMAAQIVDGKGLWSDVVQVNSKSGLEGSNKNGAYAGSKFGTIGLTQSFAKELVTDCIKVNSVCPGNYYDGPLWSDPERGLFVQYLNTGKVPGAKTIEDVRRFYEDKVPMRRGCLPVDVARAIMYCVEQAYETGQAMPVTGGQVMLH</sequence>
<dbReference type="Gene3D" id="3.40.225.10">
    <property type="entry name" value="Class II aldolase/adducin N-terminal domain"/>
    <property type="match status" value="2"/>
</dbReference>
<evidence type="ECO:0000313" key="3">
    <source>
        <dbReference type="EMBL" id="MDQ0289995.1"/>
    </source>
</evidence>
<dbReference type="Proteomes" id="UP001238163">
    <property type="component" value="Unassembled WGS sequence"/>
</dbReference>
<dbReference type="InterPro" id="IPR036409">
    <property type="entry name" value="Aldolase_II/adducin_N_sf"/>
</dbReference>
<gene>
    <name evidence="3" type="ORF">J3R75_002102</name>
</gene>
<evidence type="ECO:0000259" key="2">
    <source>
        <dbReference type="SMART" id="SM01007"/>
    </source>
</evidence>
<dbReference type="InterPro" id="IPR001303">
    <property type="entry name" value="Aldolase_II/adducin_N"/>
</dbReference>
<comment type="caution">
    <text evidence="3">The sequence shown here is derived from an EMBL/GenBank/DDBJ whole genome shotgun (WGS) entry which is preliminary data.</text>
</comment>
<dbReference type="PROSITE" id="PS00061">
    <property type="entry name" value="ADH_SHORT"/>
    <property type="match status" value="1"/>
</dbReference>
<evidence type="ECO:0000313" key="4">
    <source>
        <dbReference type="Proteomes" id="UP001238163"/>
    </source>
</evidence>
<comment type="similarity">
    <text evidence="1">Belongs to the short-chain dehydrogenases/reductases (SDR) family.</text>
</comment>
<protein>
    <submittedName>
        <fullName evidence="3">NAD(P)-dependent dehydrogenase (Short-subunit alcohol dehydrogenase family)/rhamnose utilization protein RhaD (Predicted bifunctional aldolase and dehydrogenase)</fullName>
    </submittedName>
</protein>
<dbReference type="SUPFAM" id="SSF51735">
    <property type="entry name" value="NAD(P)-binding Rossmann-fold domains"/>
    <property type="match status" value="1"/>
</dbReference>
<dbReference type="InterPro" id="IPR020904">
    <property type="entry name" value="Sc_DH/Rdtase_CS"/>
</dbReference>
<dbReference type="Pfam" id="PF00106">
    <property type="entry name" value="adh_short"/>
    <property type="match status" value="1"/>
</dbReference>
<evidence type="ECO:0000256" key="1">
    <source>
        <dbReference type="ARBA" id="ARBA00006484"/>
    </source>
</evidence>